<dbReference type="Gene3D" id="3.30.420.10">
    <property type="entry name" value="Ribonuclease H-like superfamily/Ribonuclease H"/>
    <property type="match status" value="1"/>
</dbReference>
<dbReference type="EMBL" id="CAFBPZ010000134">
    <property type="protein sequence ID" value="CAB5042332.1"/>
    <property type="molecule type" value="Genomic_DNA"/>
</dbReference>
<name>A0A6J7SN83_9ZZZZ</name>
<dbReference type="CDD" id="cd17748">
    <property type="entry name" value="BRCT_DNA_ligase_like"/>
    <property type="match status" value="1"/>
</dbReference>
<accession>A0A6J7SN83</accession>
<dbReference type="GO" id="GO:0003676">
    <property type="term" value="F:nucleic acid binding"/>
    <property type="evidence" value="ECO:0007669"/>
    <property type="project" value="InterPro"/>
</dbReference>
<evidence type="ECO:0000313" key="2">
    <source>
        <dbReference type="EMBL" id="CAB5042332.1"/>
    </source>
</evidence>
<dbReference type="InterPro" id="IPR036397">
    <property type="entry name" value="RNaseH_sf"/>
</dbReference>
<feature type="region of interest" description="Disordered" evidence="1">
    <location>
        <begin position="86"/>
        <end position="112"/>
    </location>
</feature>
<sequence>MTYADTLVMSRRELALISYRLPIVAEALGVSLPQHHRAEDDAAACAGIMLALAQRRGAATVNELAEGLHIRLGCLNPDSEGNLTCYARPLGSHGGGPRPDAPDANPNADPEHPLYGQVMVFTGALALTRTEAWDWAASVGSQPEENVTKRTTILVIGNGFQGDSMEDFQTGKAKKALALLEKGQQIEVMTEEQFMESLGDATSPSM</sequence>
<dbReference type="SUPFAM" id="SSF53098">
    <property type="entry name" value="Ribonuclease H-like"/>
    <property type="match status" value="1"/>
</dbReference>
<dbReference type="SUPFAM" id="SSF52113">
    <property type="entry name" value="BRCT domain"/>
    <property type="match status" value="1"/>
</dbReference>
<gene>
    <name evidence="2" type="ORF">UFOPK4237_01503</name>
</gene>
<reference evidence="2" key="1">
    <citation type="submission" date="2020-05" db="EMBL/GenBank/DDBJ databases">
        <authorList>
            <person name="Chiriac C."/>
            <person name="Salcher M."/>
            <person name="Ghai R."/>
            <person name="Kavagutti S V."/>
        </authorList>
    </citation>
    <scope>NUCLEOTIDE SEQUENCE</scope>
</reference>
<dbReference type="InterPro" id="IPR036420">
    <property type="entry name" value="BRCT_dom_sf"/>
</dbReference>
<organism evidence="2">
    <name type="scientific">freshwater metagenome</name>
    <dbReference type="NCBI Taxonomy" id="449393"/>
    <lineage>
        <taxon>unclassified sequences</taxon>
        <taxon>metagenomes</taxon>
        <taxon>ecological metagenomes</taxon>
    </lineage>
</organism>
<proteinExistence type="predicted"/>
<dbReference type="Gene3D" id="3.40.50.10190">
    <property type="entry name" value="BRCT domain"/>
    <property type="match status" value="1"/>
</dbReference>
<dbReference type="AlphaFoldDB" id="A0A6J7SN83"/>
<protein>
    <submittedName>
        <fullName evidence="2">Unannotated protein</fullName>
    </submittedName>
</protein>
<dbReference type="InterPro" id="IPR012337">
    <property type="entry name" value="RNaseH-like_sf"/>
</dbReference>
<evidence type="ECO:0000256" key="1">
    <source>
        <dbReference type="SAM" id="MobiDB-lite"/>
    </source>
</evidence>